<dbReference type="KEGG" id="mrc:R6Y96_04125"/>
<dbReference type="GeneID" id="85732316"/>
<evidence type="ECO:0000313" key="1">
    <source>
        <dbReference type="EMBL" id="WOX58430.1"/>
    </source>
</evidence>
<accession>A0AAX4FX28</accession>
<dbReference type="SUPFAM" id="SSF53335">
    <property type="entry name" value="S-adenosyl-L-methionine-dependent methyltransferases"/>
    <property type="match status" value="1"/>
</dbReference>
<proteinExistence type="predicted"/>
<dbReference type="Proteomes" id="UP001305652">
    <property type="component" value="Chromosome"/>
</dbReference>
<sequence length="285" mass="32110">MRVADILEVEGCRLIEPSFADLTLDSCTDYLFQIRADEARLLVDENEEVIALALHDRRGWHVASFLYRDPNLAIIEYFEAIGGEIYQERRETWASAVREYYSMELLETTSPALEDLRPGRVEYIRDLLQEVWGDRSGELCLDCCCGSGVGTAALRAGGLRALAYDNDPTLLALGLSKGRLLPSDTICIDAREADRYITDAPLGIILMAGQIYPYNASLWQDIITTLLDLTDETLVTLGTEEEATMVESWCAGRDTRVFENRRDPLYDRWCCVSRCESPSNQRSGL</sequence>
<dbReference type="RefSeq" id="WP_318622250.1">
    <property type="nucleotide sequence ID" value="NZ_CP137642.1"/>
</dbReference>
<keyword evidence="2" id="KW-1185">Reference proteome</keyword>
<gene>
    <name evidence="1" type="ORF">R6Y96_04125</name>
</gene>
<evidence type="ECO:0000313" key="2">
    <source>
        <dbReference type="Proteomes" id="UP001305652"/>
    </source>
</evidence>
<dbReference type="Gene3D" id="3.40.50.150">
    <property type="entry name" value="Vaccinia Virus protein VP39"/>
    <property type="match status" value="1"/>
</dbReference>
<evidence type="ECO:0008006" key="3">
    <source>
        <dbReference type="Google" id="ProtNLM"/>
    </source>
</evidence>
<name>A0AAX4FX28_9EURY</name>
<dbReference type="InterPro" id="IPR029063">
    <property type="entry name" value="SAM-dependent_MTases_sf"/>
</dbReference>
<dbReference type="AlphaFoldDB" id="A0AAX4FX28"/>
<reference evidence="1 2" key="1">
    <citation type="submission" date="2023-10" db="EMBL/GenBank/DDBJ databases">
        <title>The complete genome sequence of Methanoculleus receptaculi DSM 18860.</title>
        <authorList>
            <person name="Lai S.-J."/>
            <person name="You Y.-T."/>
            <person name="Chen S.-C."/>
        </authorList>
    </citation>
    <scope>NUCLEOTIDE SEQUENCE [LARGE SCALE GENOMIC DNA]</scope>
    <source>
        <strain evidence="1 2">DSM 18860</strain>
    </source>
</reference>
<dbReference type="EMBL" id="CP137642">
    <property type="protein sequence ID" value="WOX58430.1"/>
    <property type="molecule type" value="Genomic_DNA"/>
</dbReference>
<protein>
    <recommendedName>
        <fullName evidence="3">Methyltransferase</fullName>
    </recommendedName>
</protein>
<organism evidence="1 2">
    <name type="scientific">Methanoculleus receptaculi</name>
    <dbReference type="NCBI Taxonomy" id="394967"/>
    <lineage>
        <taxon>Archaea</taxon>
        <taxon>Methanobacteriati</taxon>
        <taxon>Methanobacteriota</taxon>
        <taxon>Stenosarchaea group</taxon>
        <taxon>Methanomicrobia</taxon>
        <taxon>Methanomicrobiales</taxon>
        <taxon>Methanomicrobiaceae</taxon>
        <taxon>Methanoculleus</taxon>
    </lineage>
</organism>